<organism evidence="14">
    <name type="scientific">Lepeophtheirus salmonis</name>
    <name type="common">Salmon louse</name>
    <name type="synonym">Caligus salmonis</name>
    <dbReference type="NCBI Taxonomy" id="72036"/>
    <lineage>
        <taxon>Eukaryota</taxon>
        <taxon>Metazoa</taxon>
        <taxon>Ecdysozoa</taxon>
        <taxon>Arthropoda</taxon>
        <taxon>Crustacea</taxon>
        <taxon>Multicrustacea</taxon>
        <taxon>Hexanauplia</taxon>
        <taxon>Copepoda</taxon>
        <taxon>Siphonostomatoida</taxon>
        <taxon>Caligidae</taxon>
        <taxon>Lepeophtheirus</taxon>
    </lineage>
</organism>
<dbReference type="InterPro" id="IPR001828">
    <property type="entry name" value="ANF_lig-bd_rcpt"/>
</dbReference>
<dbReference type="GO" id="GO:0004965">
    <property type="term" value="F:G protein-coupled GABA receptor activity"/>
    <property type="evidence" value="ECO:0007669"/>
    <property type="project" value="InterPro"/>
</dbReference>
<evidence type="ECO:0000256" key="8">
    <source>
        <dbReference type="ARBA" id="ARBA00023224"/>
    </source>
</evidence>
<evidence type="ECO:0000256" key="11">
    <source>
        <dbReference type="SAM" id="Phobius"/>
    </source>
</evidence>
<feature type="coiled-coil region" evidence="9">
    <location>
        <begin position="763"/>
        <end position="797"/>
    </location>
</feature>
<evidence type="ECO:0000256" key="9">
    <source>
        <dbReference type="SAM" id="Coils"/>
    </source>
</evidence>
<dbReference type="PROSITE" id="PS50259">
    <property type="entry name" value="G_PROTEIN_RECEP_F3_4"/>
    <property type="match status" value="1"/>
</dbReference>
<dbReference type="CDD" id="cd15291">
    <property type="entry name" value="7tmC_GABA-B-R1"/>
    <property type="match status" value="1"/>
</dbReference>
<feature type="signal peptide" evidence="12">
    <location>
        <begin position="1"/>
        <end position="20"/>
    </location>
</feature>
<keyword evidence="4" id="KW-0297">G-protein coupled receptor</keyword>
<comment type="subcellular location">
    <subcellularLocation>
        <location evidence="1">Membrane</location>
        <topology evidence="1">Multi-pass membrane protein</topology>
    </subcellularLocation>
</comment>
<feature type="transmembrane region" description="Helical" evidence="11">
    <location>
        <begin position="473"/>
        <end position="496"/>
    </location>
</feature>
<keyword evidence="7" id="KW-0325">Glycoprotein</keyword>
<protein>
    <submittedName>
        <fullName evidence="14">Gammaaminobutyric acid type B receptor subunit 1like [Bombus terrestris]</fullName>
    </submittedName>
</protein>
<keyword evidence="6 14" id="KW-0675">Receptor</keyword>
<evidence type="ECO:0000256" key="7">
    <source>
        <dbReference type="ARBA" id="ARBA00023180"/>
    </source>
</evidence>
<evidence type="ECO:0000256" key="10">
    <source>
        <dbReference type="SAM" id="MobiDB-lite"/>
    </source>
</evidence>
<evidence type="ECO:0000313" key="14">
    <source>
        <dbReference type="EMBL" id="CDW25430.1"/>
    </source>
</evidence>
<feature type="chain" id="PRO_5005487771" evidence="12">
    <location>
        <begin position="21"/>
        <end position="885"/>
    </location>
</feature>
<accession>A0A0K2TI07</accession>
<sequence>MVRLSLFVIIILGICRSLHASIKKDINLAGIFPIDGIEGWQGGRACLPAVEMALKDVNEINSLLPGYNLKLYMDDSECDSGKGAAVLYDLLYNKPQKVILLAGCSTVCTTVAEAAKMWNLVTICYGASSPALSNRMRFPTLYRTHPSATVNNPTRIRIFQKYGWSKIAILQEAEEVFSTTLNDLEMHAKKGGINIATRQSFLRDPEAAVANLKRQDARIIVGLFYAKAARRVLCEIYKQKLFGPKYVWFYIGWYEDDWFMKQKYLDEDNINCTIIQMAEAAEGHFSTESLMKNQDTSLKTISGNTVADFEYKLNLKLMQIAKYERDVKYGIMPEGYLEAPLAYDAVWAIALALNQTMERLAQQGKTIEDYNYDNNKIAKIILEEIADVKFTGISGEVAFSEKTGDRIAWTKVEQLQKGKYEVVGFYDQKTDNLTWLIPKYGMYGGRTDRVIWSSKKIPQDRTIVKMKLMKLNLYLYISMIAVSTFGIIFAISLIIFNFKYSHRRIIQHSHPSCNNLMLVGVIFCLLATIPIGLDGRYVSPKLFPLACGSGTWLLTLGFSLAYGAMFSKIWRVHRLTAKHKDLGETIKTVVIPWKLWAAVGFLMLIDLIILTVWSIVDPLQREVRNFSPLPSPNPEEDVVIQPQLEHCKSKHHHVWLGIMYTYKGLQLILGLFLSYEIRSVKVKQINDTRLVGMSIYNVVVLCMITAPVTLVIGDQQNASFAFVSLANVFCCFLSMALIFVPKIHFIHQHAHDPREKEDDEKNTAEQELKYKNILKENEDLQKKIADRDQKINCLRKRITEKKSEQEAAAKAVGASAITANNNSCRLRPLASNVKLIDTSGSSVSELDRQESLKGITVYRGIMPTDGRPAPSALVVSTDEPVESYL</sequence>
<feature type="transmembrane region" description="Helical" evidence="11">
    <location>
        <begin position="654"/>
        <end position="673"/>
    </location>
</feature>
<evidence type="ECO:0000259" key="13">
    <source>
        <dbReference type="PROSITE" id="PS50259"/>
    </source>
</evidence>
<name>A0A0K2TI07_LEPSM</name>
<feature type="transmembrane region" description="Helical" evidence="11">
    <location>
        <begin position="694"/>
        <end position="712"/>
    </location>
</feature>
<keyword evidence="3 11" id="KW-1133">Transmembrane helix</keyword>
<dbReference type="EMBL" id="HACA01008069">
    <property type="protein sequence ID" value="CDW25430.1"/>
    <property type="molecule type" value="Transcribed_RNA"/>
</dbReference>
<feature type="transmembrane region" description="Helical" evidence="11">
    <location>
        <begin position="718"/>
        <end position="740"/>
    </location>
</feature>
<keyword evidence="12" id="KW-0732">Signal</keyword>
<dbReference type="CDD" id="cd06366">
    <property type="entry name" value="PBP1_GABAb_receptor"/>
    <property type="match status" value="1"/>
</dbReference>
<keyword evidence="5 11" id="KW-0472">Membrane</keyword>
<dbReference type="Pfam" id="PF00003">
    <property type="entry name" value="7tm_3"/>
    <property type="match status" value="1"/>
</dbReference>
<dbReference type="InterPro" id="IPR002456">
    <property type="entry name" value="GPCR_3_GABA_rcpt_B1"/>
</dbReference>
<keyword evidence="8" id="KW-0807">Transducer</keyword>
<feature type="region of interest" description="Disordered" evidence="10">
    <location>
        <begin position="866"/>
        <end position="885"/>
    </location>
</feature>
<dbReference type="AlphaFoldDB" id="A0A0K2TI07"/>
<dbReference type="GO" id="GO:0038039">
    <property type="term" value="C:G protein-coupled receptor heterodimeric complex"/>
    <property type="evidence" value="ECO:0007669"/>
    <property type="project" value="TreeGrafter"/>
</dbReference>
<dbReference type="FunFam" id="3.40.50.2300:FF:000056">
    <property type="entry name" value="Gamma-aminobutyric acid type B receptor subunit 1"/>
    <property type="match status" value="1"/>
</dbReference>
<keyword evidence="2 11" id="KW-0812">Transmembrane</keyword>
<reference evidence="14" key="1">
    <citation type="submission" date="2014-05" db="EMBL/GenBank/DDBJ databases">
        <authorList>
            <person name="Chronopoulou M."/>
        </authorList>
    </citation>
    <scope>NUCLEOTIDE SEQUENCE</scope>
    <source>
        <tissue evidence="14">Whole organism</tissue>
    </source>
</reference>
<evidence type="ECO:0000256" key="3">
    <source>
        <dbReference type="ARBA" id="ARBA00022989"/>
    </source>
</evidence>
<proteinExistence type="predicted"/>
<dbReference type="GO" id="GO:0007214">
    <property type="term" value="P:gamma-aminobutyric acid signaling pathway"/>
    <property type="evidence" value="ECO:0007669"/>
    <property type="project" value="TreeGrafter"/>
</dbReference>
<dbReference type="InterPro" id="IPR017978">
    <property type="entry name" value="GPCR_3_C"/>
</dbReference>
<dbReference type="PRINTS" id="PR01176">
    <property type="entry name" value="GABABRECEPTR"/>
</dbReference>
<feature type="domain" description="G-protein coupled receptors family 3 profile" evidence="13">
    <location>
        <begin position="475"/>
        <end position="746"/>
    </location>
</feature>
<dbReference type="Pfam" id="PF01094">
    <property type="entry name" value="ANF_receptor"/>
    <property type="match status" value="1"/>
</dbReference>
<evidence type="ECO:0000256" key="5">
    <source>
        <dbReference type="ARBA" id="ARBA00023136"/>
    </source>
</evidence>
<dbReference type="PRINTS" id="PR01177">
    <property type="entry name" value="GABAB1RECPTR"/>
</dbReference>
<dbReference type="PANTHER" id="PTHR10519">
    <property type="entry name" value="GABA-B RECEPTOR"/>
    <property type="match status" value="1"/>
</dbReference>
<evidence type="ECO:0000256" key="4">
    <source>
        <dbReference type="ARBA" id="ARBA00023040"/>
    </source>
</evidence>
<keyword evidence="9" id="KW-0175">Coiled coil</keyword>
<evidence type="ECO:0000256" key="1">
    <source>
        <dbReference type="ARBA" id="ARBA00004141"/>
    </source>
</evidence>
<evidence type="ECO:0000256" key="6">
    <source>
        <dbReference type="ARBA" id="ARBA00023170"/>
    </source>
</evidence>
<feature type="transmembrane region" description="Helical" evidence="11">
    <location>
        <begin position="516"/>
        <end position="533"/>
    </location>
</feature>
<evidence type="ECO:0000256" key="12">
    <source>
        <dbReference type="SAM" id="SignalP"/>
    </source>
</evidence>
<dbReference type="SUPFAM" id="SSF53822">
    <property type="entry name" value="Periplasmic binding protein-like I"/>
    <property type="match status" value="1"/>
</dbReference>
<feature type="transmembrane region" description="Helical" evidence="11">
    <location>
        <begin position="593"/>
        <end position="616"/>
    </location>
</feature>
<dbReference type="Gene3D" id="3.40.50.2300">
    <property type="match status" value="2"/>
</dbReference>
<dbReference type="PANTHER" id="PTHR10519:SF77">
    <property type="entry name" value="GAMMA-AMINOBUTYRIC ACID TYPE B RECEPTOR SUBUNIT 1"/>
    <property type="match status" value="1"/>
</dbReference>
<dbReference type="OrthoDB" id="17569at2759"/>
<dbReference type="InterPro" id="IPR002455">
    <property type="entry name" value="GPCR3_GABA-B"/>
</dbReference>
<dbReference type="InterPro" id="IPR028082">
    <property type="entry name" value="Peripla_BP_I"/>
</dbReference>
<evidence type="ECO:0000256" key="2">
    <source>
        <dbReference type="ARBA" id="ARBA00022692"/>
    </source>
</evidence>
<feature type="transmembrane region" description="Helical" evidence="11">
    <location>
        <begin position="553"/>
        <end position="572"/>
    </location>
</feature>